<comment type="caution">
    <text evidence="4">The sequence shown here is derived from an EMBL/GenBank/DDBJ whole genome shotgun (WGS) entry which is preliminary data.</text>
</comment>
<dbReference type="Proteomes" id="UP000576225">
    <property type="component" value="Unassembled WGS sequence"/>
</dbReference>
<evidence type="ECO:0000256" key="3">
    <source>
        <dbReference type="PROSITE-ProRule" id="PRU00023"/>
    </source>
</evidence>
<dbReference type="Pfam" id="PF12796">
    <property type="entry name" value="Ank_2"/>
    <property type="match status" value="1"/>
</dbReference>
<evidence type="ECO:0000313" key="4">
    <source>
        <dbReference type="EMBL" id="NMD89190.1"/>
    </source>
</evidence>
<evidence type="ECO:0000256" key="1">
    <source>
        <dbReference type="ARBA" id="ARBA00022737"/>
    </source>
</evidence>
<dbReference type="InterPro" id="IPR036770">
    <property type="entry name" value="Ankyrin_rpt-contain_sf"/>
</dbReference>
<dbReference type="Gene3D" id="1.25.40.20">
    <property type="entry name" value="Ankyrin repeat-containing domain"/>
    <property type="match status" value="1"/>
</dbReference>
<evidence type="ECO:0000256" key="2">
    <source>
        <dbReference type="ARBA" id="ARBA00023043"/>
    </source>
</evidence>
<organism evidence="4 5">
    <name type="scientific">Victivallis vadensis</name>
    <dbReference type="NCBI Taxonomy" id="172901"/>
    <lineage>
        <taxon>Bacteria</taxon>
        <taxon>Pseudomonadati</taxon>
        <taxon>Lentisphaerota</taxon>
        <taxon>Lentisphaeria</taxon>
        <taxon>Victivallales</taxon>
        <taxon>Victivallaceae</taxon>
        <taxon>Victivallis</taxon>
    </lineage>
</organism>
<dbReference type="PROSITE" id="PS50088">
    <property type="entry name" value="ANK_REPEAT"/>
    <property type="match status" value="1"/>
</dbReference>
<name>A0A848B6C4_9BACT</name>
<dbReference type="PANTHER" id="PTHR24198">
    <property type="entry name" value="ANKYRIN REPEAT AND PROTEIN KINASE DOMAIN-CONTAINING PROTEIN"/>
    <property type="match status" value="1"/>
</dbReference>
<dbReference type="SMART" id="SM00248">
    <property type="entry name" value="ANK"/>
    <property type="match status" value="3"/>
</dbReference>
<feature type="repeat" description="ANK" evidence="3">
    <location>
        <begin position="77"/>
        <end position="109"/>
    </location>
</feature>
<reference evidence="4 5" key="1">
    <citation type="submission" date="2020-04" db="EMBL/GenBank/DDBJ databases">
        <authorList>
            <person name="Hitch T.C.A."/>
            <person name="Wylensek D."/>
            <person name="Clavel T."/>
        </authorList>
    </citation>
    <scope>NUCLEOTIDE SEQUENCE [LARGE SCALE GENOMIC DNA]</scope>
    <source>
        <strain evidence="4 5">COR2-253-APC-1A</strain>
    </source>
</reference>
<dbReference type="RefSeq" id="WP_168964110.1">
    <property type="nucleotide sequence ID" value="NZ_JABAEW010000085.1"/>
</dbReference>
<accession>A0A848B6C4</accession>
<dbReference type="PROSITE" id="PS50297">
    <property type="entry name" value="ANK_REP_REGION"/>
    <property type="match status" value="1"/>
</dbReference>
<evidence type="ECO:0000313" key="5">
    <source>
        <dbReference type="Proteomes" id="UP000576225"/>
    </source>
</evidence>
<dbReference type="AlphaFoldDB" id="A0A848B6C4"/>
<dbReference type="EMBL" id="JABAEW010000085">
    <property type="protein sequence ID" value="NMD89190.1"/>
    <property type="molecule type" value="Genomic_DNA"/>
</dbReference>
<keyword evidence="1" id="KW-0677">Repeat</keyword>
<keyword evidence="2 3" id="KW-0040">ANK repeat</keyword>
<dbReference type="InterPro" id="IPR002110">
    <property type="entry name" value="Ankyrin_rpt"/>
</dbReference>
<dbReference type="SUPFAM" id="SSF48403">
    <property type="entry name" value="Ankyrin repeat"/>
    <property type="match status" value="1"/>
</dbReference>
<gene>
    <name evidence="4" type="ORF">HF882_21625</name>
</gene>
<proteinExistence type="predicted"/>
<protein>
    <submittedName>
        <fullName evidence="4">Ankyrin repeat domain-containing protein</fullName>
    </submittedName>
</protein>
<sequence length="219" mass="24692">MDLLLCLEQPYREHIWRKGILTPYVKRMIAEKRDLNRSGFGFQGCSTILSECAACNHVEAVRLLLEAGADPDKSYPEGERPLTASMRQGNIEIVKLLLDKGVTIQPEDIITAGYSGSVELVRFLAERGSDMHVVSRWTHGDETGESDLLQSAVCSGNLDLVRFLVEKLQFKADRKWKDVHCSLLYNACSQKGGLTLFRWIGLLKKEREGQSAARVRRKI</sequence>
<dbReference type="PANTHER" id="PTHR24198:SF165">
    <property type="entry name" value="ANKYRIN REPEAT-CONTAINING PROTEIN-RELATED"/>
    <property type="match status" value="1"/>
</dbReference>